<dbReference type="PIRSF" id="PIRSF019455">
    <property type="entry name" value="CopR_AtkY"/>
    <property type="match status" value="1"/>
</dbReference>
<dbReference type="GO" id="GO:0045892">
    <property type="term" value="P:negative regulation of DNA-templated transcription"/>
    <property type="evidence" value="ECO:0007669"/>
    <property type="project" value="InterPro"/>
</dbReference>
<organism evidence="5 6">
    <name type="scientific">Liquorilactobacillus capillatus DSM 19910</name>
    <dbReference type="NCBI Taxonomy" id="1423731"/>
    <lineage>
        <taxon>Bacteria</taxon>
        <taxon>Bacillati</taxon>
        <taxon>Bacillota</taxon>
        <taxon>Bacilli</taxon>
        <taxon>Lactobacillales</taxon>
        <taxon>Lactobacillaceae</taxon>
        <taxon>Liquorilactobacillus</taxon>
    </lineage>
</organism>
<gene>
    <name evidence="5" type="ORF">FC81_GL001184</name>
</gene>
<sequence>MSPSEWEVMRVIWTTGGASSKEVISLIQAKSTWSESTIKTLLRRLVEKKMLSTIKEGRRFFYRPTITEAAAMDKVVSDLFDHLCSMKKGGVILKLLSELTLSRSDIEQMQQLLSQKIKTAPVAIACDCLSNDRNCDQKKSC</sequence>
<dbReference type="NCBIfam" id="TIGR02698">
    <property type="entry name" value="CopY_TcrY"/>
    <property type="match status" value="1"/>
</dbReference>
<accession>A0A0R1M0J2</accession>
<evidence type="ECO:0000256" key="1">
    <source>
        <dbReference type="ARBA" id="ARBA00011046"/>
    </source>
</evidence>
<evidence type="ECO:0000313" key="5">
    <source>
        <dbReference type="EMBL" id="KRL01501.1"/>
    </source>
</evidence>
<comment type="caution">
    <text evidence="5">The sequence shown here is derived from an EMBL/GenBank/DDBJ whole genome shotgun (WGS) entry which is preliminary data.</text>
</comment>
<protein>
    <submittedName>
        <fullName evidence="5">Transcriptional regulator</fullName>
    </submittedName>
</protein>
<keyword evidence="6" id="KW-1185">Reference proteome</keyword>
<proteinExistence type="inferred from homology"/>
<dbReference type="AlphaFoldDB" id="A0A0R1M0J2"/>
<keyword evidence="4" id="KW-0804">Transcription</keyword>
<dbReference type="InterPro" id="IPR036390">
    <property type="entry name" value="WH_DNA-bd_sf"/>
</dbReference>
<dbReference type="Pfam" id="PF03965">
    <property type="entry name" value="Penicillinase_R"/>
    <property type="match status" value="1"/>
</dbReference>
<dbReference type="STRING" id="1423731.FC81_GL001184"/>
<dbReference type="GO" id="GO:0003677">
    <property type="term" value="F:DNA binding"/>
    <property type="evidence" value="ECO:0007669"/>
    <property type="project" value="UniProtKB-KW"/>
</dbReference>
<name>A0A0R1M0J2_9LACO</name>
<dbReference type="InterPro" id="IPR036388">
    <property type="entry name" value="WH-like_DNA-bd_sf"/>
</dbReference>
<dbReference type="InterPro" id="IPR014071">
    <property type="entry name" value="Cu_transp_CopY/TcrY"/>
</dbReference>
<dbReference type="EMBL" id="AZEF01000025">
    <property type="protein sequence ID" value="KRL01501.1"/>
    <property type="molecule type" value="Genomic_DNA"/>
</dbReference>
<evidence type="ECO:0000256" key="2">
    <source>
        <dbReference type="ARBA" id="ARBA00023015"/>
    </source>
</evidence>
<dbReference type="Proteomes" id="UP000051621">
    <property type="component" value="Unassembled WGS sequence"/>
</dbReference>
<keyword evidence="2" id="KW-0805">Transcription regulation</keyword>
<evidence type="ECO:0000313" key="6">
    <source>
        <dbReference type="Proteomes" id="UP000051621"/>
    </source>
</evidence>
<keyword evidence="3" id="KW-0238">DNA-binding</keyword>
<evidence type="ECO:0000256" key="3">
    <source>
        <dbReference type="ARBA" id="ARBA00023125"/>
    </source>
</evidence>
<dbReference type="InterPro" id="IPR005650">
    <property type="entry name" value="BlaI_family"/>
</dbReference>
<evidence type="ECO:0000256" key="4">
    <source>
        <dbReference type="ARBA" id="ARBA00023163"/>
    </source>
</evidence>
<dbReference type="SUPFAM" id="SSF46785">
    <property type="entry name" value="Winged helix' DNA-binding domain"/>
    <property type="match status" value="1"/>
</dbReference>
<comment type="similarity">
    <text evidence="1">Belongs to the BlaI transcriptional regulatory family.</text>
</comment>
<reference evidence="5 6" key="1">
    <citation type="journal article" date="2015" name="Genome Announc.">
        <title>Expanding the biotechnology potential of lactobacilli through comparative genomics of 213 strains and associated genera.</title>
        <authorList>
            <person name="Sun Z."/>
            <person name="Harris H.M."/>
            <person name="McCann A."/>
            <person name="Guo C."/>
            <person name="Argimon S."/>
            <person name="Zhang W."/>
            <person name="Yang X."/>
            <person name="Jeffery I.B."/>
            <person name="Cooney J.C."/>
            <person name="Kagawa T.F."/>
            <person name="Liu W."/>
            <person name="Song Y."/>
            <person name="Salvetti E."/>
            <person name="Wrobel A."/>
            <person name="Rasinkangas P."/>
            <person name="Parkhill J."/>
            <person name="Rea M.C."/>
            <person name="O'Sullivan O."/>
            <person name="Ritari J."/>
            <person name="Douillard F.P."/>
            <person name="Paul Ross R."/>
            <person name="Yang R."/>
            <person name="Briner A.E."/>
            <person name="Felis G.E."/>
            <person name="de Vos W.M."/>
            <person name="Barrangou R."/>
            <person name="Klaenhammer T.R."/>
            <person name="Caufield P.W."/>
            <person name="Cui Y."/>
            <person name="Zhang H."/>
            <person name="O'Toole P.W."/>
        </authorList>
    </citation>
    <scope>NUCLEOTIDE SEQUENCE [LARGE SCALE GENOMIC DNA]</scope>
    <source>
        <strain evidence="5 6">DSM 19910</strain>
    </source>
</reference>
<dbReference type="Gene3D" id="1.10.10.10">
    <property type="entry name" value="Winged helix-like DNA-binding domain superfamily/Winged helix DNA-binding domain"/>
    <property type="match status" value="1"/>
</dbReference>
<dbReference type="PATRIC" id="fig|1423731.3.peg.1214"/>